<dbReference type="Pfam" id="PF03432">
    <property type="entry name" value="Relaxase"/>
    <property type="match status" value="1"/>
</dbReference>
<dbReference type="Proteomes" id="UP000049828">
    <property type="component" value="Unassembled WGS sequence"/>
</dbReference>
<feature type="coiled-coil region" evidence="1">
    <location>
        <begin position="372"/>
        <end position="399"/>
    </location>
</feature>
<feature type="domain" description="MobA/VirD2-like nuclease" evidence="2">
    <location>
        <begin position="27"/>
        <end position="156"/>
    </location>
</feature>
<proteinExistence type="predicted"/>
<gene>
    <name evidence="3" type="ORF">RIL183_27681</name>
</gene>
<dbReference type="RefSeq" id="WP_055040018.1">
    <property type="nucleotide sequence ID" value="NZ_CVRS01000086.1"/>
</dbReference>
<evidence type="ECO:0000259" key="2">
    <source>
        <dbReference type="Pfam" id="PF03432"/>
    </source>
</evidence>
<evidence type="ECO:0000313" key="4">
    <source>
        <dbReference type="Proteomes" id="UP000049828"/>
    </source>
</evidence>
<accession>A0A0M6WT78</accession>
<evidence type="ECO:0000313" key="3">
    <source>
        <dbReference type="EMBL" id="CRL40882.1"/>
    </source>
</evidence>
<dbReference type="EMBL" id="CVRS01000086">
    <property type="protein sequence ID" value="CRL40882.1"/>
    <property type="molecule type" value="Genomic_DNA"/>
</dbReference>
<name>A0A0M6WT78_9FIRM</name>
<dbReference type="OrthoDB" id="9762440at2"/>
<organism evidence="3 4">
    <name type="scientific">Roseburia inulinivorans</name>
    <dbReference type="NCBI Taxonomy" id="360807"/>
    <lineage>
        <taxon>Bacteria</taxon>
        <taxon>Bacillati</taxon>
        <taxon>Bacillota</taxon>
        <taxon>Clostridia</taxon>
        <taxon>Lachnospirales</taxon>
        <taxon>Lachnospiraceae</taxon>
        <taxon>Roseburia</taxon>
    </lineage>
</organism>
<protein>
    <submittedName>
        <fullName evidence="3">Relaxase/Mobilisation nuclease domain</fullName>
    </submittedName>
</protein>
<evidence type="ECO:0000256" key="1">
    <source>
        <dbReference type="SAM" id="Coils"/>
    </source>
</evidence>
<dbReference type="AlphaFoldDB" id="A0A0M6WT78"/>
<dbReference type="Gene3D" id="3.30.930.30">
    <property type="match status" value="1"/>
</dbReference>
<keyword evidence="4" id="KW-1185">Reference proteome</keyword>
<sequence>MAITKILHINEVDMGNPARHLEQALDYIQNPEKTNGNVLVGSINCLPETAFEQMMDTKMTFGKMDKRQGYHIIISFVPRETTEEIAFDIVERFAKEYLKDEYEAVYAVHNDKDHMHAHLIFNSVNLVTGMKYEYRKGEWKRRMQPITNKLCKEYNLEIMPAEYAREPKNLSRVEWEQEQQFKEMILADALFCQNYAGSMDHFIFLMKRIGYQFEYGKYLSVKVPGGKWYHQLDKLDERFGKENFKYYLDMGFSRPRFISTNPLYLYRSGLSEFQLKFYHKMYRIRMVEQKRFDKNAAWMAKELQKFHQLQKEYLFLVNNDIKSVEGLITYEVLKGMDVERISNRQKEIYKESGARKRACKTMADVREFQIWHMQAQEELDDLKAEKREIKDNLKLVEGCKKELQQFTMLDLVSIEEKVSNTVQVPEYPYGDERAETVMDVVENDLDAVGDMEVSVEVKANAEEYIDDKNLSEAESTDVEENMDKSVNYESFMSMSPEDMAGILGFDRIVGIDEVHSKVSSFFRDVKSYVDGNEIMDVAKLVYKGMRANFIKQRAEEIVEAINSMGLSYPCLTDKEKAELFRFLPDDNNYNLELHMAVLKACGLKLEFDEVYEDYQRIYDKTMEMQDEKMNERGESVRGRAR</sequence>
<dbReference type="InterPro" id="IPR005094">
    <property type="entry name" value="Endonuclease_MobA/VirD2"/>
</dbReference>
<reference evidence="4" key="1">
    <citation type="submission" date="2015-05" db="EMBL/GenBank/DDBJ databases">
        <authorList>
            <consortium name="Pathogen Informatics"/>
        </authorList>
    </citation>
    <scope>NUCLEOTIDE SEQUENCE [LARGE SCALE GENOMIC DNA]</scope>
    <source>
        <strain evidence="4">L1-83</strain>
    </source>
</reference>
<keyword evidence="1" id="KW-0175">Coiled coil</keyword>